<organism evidence="2 3">
    <name type="scientific">Toxocara canis</name>
    <name type="common">Canine roundworm</name>
    <dbReference type="NCBI Taxonomy" id="6265"/>
    <lineage>
        <taxon>Eukaryota</taxon>
        <taxon>Metazoa</taxon>
        <taxon>Ecdysozoa</taxon>
        <taxon>Nematoda</taxon>
        <taxon>Chromadorea</taxon>
        <taxon>Rhabditida</taxon>
        <taxon>Spirurina</taxon>
        <taxon>Ascaridomorpha</taxon>
        <taxon>Ascaridoidea</taxon>
        <taxon>Toxocaridae</taxon>
        <taxon>Toxocara</taxon>
    </lineage>
</organism>
<keyword evidence="3" id="KW-1185">Reference proteome</keyword>
<evidence type="ECO:0000313" key="3">
    <source>
        <dbReference type="Proteomes" id="UP000031036"/>
    </source>
</evidence>
<feature type="compositionally biased region" description="Polar residues" evidence="1">
    <location>
        <begin position="1"/>
        <end position="38"/>
    </location>
</feature>
<accession>A0A0B2UP09</accession>
<sequence length="200" mass="22129">MSAEVTRTSSIPTASLSSHLNSFNMGNNNQESGSNSAYSGDEESDSEVLTDRKKKTLKHAAACSSNGNLPSITKKEISNGQYFEFEKVANGLDGYFDGSSESEDELGANEDNSFNFEMCRVRRTRRPRNSPLTSCADQKGMPAEEDIMRPQLLPVEEMTRNEFIIDAETLDIEDALCVVREGFSTAPPLAQEDDFDDFEI</sequence>
<proteinExistence type="predicted"/>
<gene>
    <name evidence="2" type="ORF">Tcan_17384</name>
</gene>
<comment type="caution">
    <text evidence="2">The sequence shown here is derived from an EMBL/GenBank/DDBJ whole genome shotgun (WGS) entry which is preliminary data.</text>
</comment>
<protein>
    <submittedName>
        <fullName evidence="2">Uncharacterized protein</fullName>
    </submittedName>
</protein>
<dbReference type="EMBL" id="JPKZ01022848">
    <property type="protein sequence ID" value="KHN70812.1"/>
    <property type="molecule type" value="Genomic_DNA"/>
</dbReference>
<evidence type="ECO:0000256" key="1">
    <source>
        <dbReference type="SAM" id="MobiDB-lite"/>
    </source>
</evidence>
<feature type="region of interest" description="Disordered" evidence="1">
    <location>
        <begin position="1"/>
        <end position="65"/>
    </location>
</feature>
<dbReference type="Proteomes" id="UP000031036">
    <property type="component" value="Unassembled WGS sequence"/>
</dbReference>
<reference evidence="2 3" key="1">
    <citation type="submission" date="2014-11" db="EMBL/GenBank/DDBJ databases">
        <title>Genetic blueprint of the zoonotic pathogen Toxocara canis.</title>
        <authorList>
            <person name="Zhu X.-Q."/>
            <person name="Korhonen P.K."/>
            <person name="Cai H."/>
            <person name="Young N.D."/>
            <person name="Nejsum P."/>
            <person name="von Samson-Himmelstjerna G."/>
            <person name="Boag P.R."/>
            <person name="Tan P."/>
            <person name="Li Q."/>
            <person name="Min J."/>
            <person name="Yang Y."/>
            <person name="Wang X."/>
            <person name="Fang X."/>
            <person name="Hall R.S."/>
            <person name="Hofmann A."/>
            <person name="Sternberg P.W."/>
            <person name="Jex A.R."/>
            <person name="Gasser R.B."/>
        </authorList>
    </citation>
    <scope>NUCLEOTIDE SEQUENCE [LARGE SCALE GENOMIC DNA]</scope>
    <source>
        <strain evidence="2">PN_DK_2014</strain>
    </source>
</reference>
<name>A0A0B2UP09_TOXCA</name>
<dbReference type="OrthoDB" id="5810822at2759"/>
<dbReference type="AlphaFoldDB" id="A0A0B2UP09"/>
<evidence type="ECO:0000313" key="2">
    <source>
        <dbReference type="EMBL" id="KHN70812.1"/>
    </source>
</evidence>